<organism evidence="2 3">
    <name type="scientific">Roseibium aggregatum</name>
    <dbReference type="NCBI Taxonomy" id="187304"/>
    <lineage>
        <taxon>Bacteria</taxon>
        <taxon>Pseudomonadati</taxon>
        <taxon>Pseudomonadota</taxon>
        <taxon>Alphaproteobacteria</taxon>
        <taxon>Hyphomicrobiales</taxon>
        <taxon>Stappiaceae</taxon>
        <taxon>Roseibium</taxon>
    </lineage>
</organism>
<evidence type="ECO:0000256" key="1">
    <source>
        <dbReference type="ARBA" id="ARBA00010169"/>
    </source>
</evidence>
<sequence length="104" mass="11915">MRVLEIWINCPDDETADSIAESLIDLRLAACANKHQPVESSYRWKGNIEFEPEIPLVVKTREDLFDKIVEAVRSIHPYETPSILGVPVEFVNADYRDWVLAETS</sequence>
<reference evidence="2" key="1">
    <citation type="submission" date="2020-05" db="EMBL/GenBank/DDBJ databases">
        <title>Identification of trans-AT polyketide cluster in two marine bacteria, producers of a novel glutaramide-containing polyketide sesbanimide D and analogs.</title>
        <authorList>
            <person name="Kacar D."/>
            <person name="Rodriguez P."/>
            <person name="Canedo L."/>
            <person name="Gonzalez E."/>
            <person name="Galan B."/>
            <person name="De La Calle F."/>
            <person name="Garcia J.L."/>
        </authorList>
    </citation>
    <scope>NUCLEOTIDE SEQUENCE</scope>
    <source>
        <strain evidence="2">PHM038</strain>
    </source>
</reference>
<name>A0A926P4B2_9HYPH</name>
<dbReference type="PANTHER" id="PTHR23419:SF8">
    <property type="entry name" value="FI09726P"/>
    <property type="match status" value="1"/>
</dbReference>
<proteinExistence type="inferred from homology"/>
<dbReference type="PANTHER" id="PTHR23419">
    <property type="entry name" value="DIVALENT CATION TOLERANCE CUTA-RELATED"/>
    <property type="match status" value="1"/>
</dbReference>
<dbReference type="GO" id="GO:0005507">
    <property type="term" value="F:copper ion binding"/>
    <property type="evidence" value="ECO:0007669"/>
    <property type="project" value="TreeGrafter"/>
</dbReference>
<dbReference type="InterPro" id="IPR011322">
    <property type="entry name" value="N-reg_PII-like_a/b"/>
</dbReference>
<dbReference type="InterPro" id="IPR004323">
    <property type="entry name" value="Ion_tolerance_CutA"/>
</dbReference>
<evidence type="ECO:0000313" key="3">
    <source>
        <dbReference type="Proteomes" id="UP000598467"/>
    </source>
</evidence>
<comment type="similarity">
    <text evidence="1">Belongs to the CutA family.</text>
</comment>
<dbReference type="Pfam" id="PF03091">
    <property type="entry name" value="CutA1"/>
    <property type="match status" value="1"/>
</dbReference>
<gene>
    <name evidence="2" type="ORF">HK439_22900</name>
</gene>
<dbReference type="Gene3D" id="3.30.70.120">
    <property type="match status" value="1"/>
</dbReference>
<evidence type="ECO:0000313" key="2">
    <source>
        <dbReference type="EMBL" id="MBD1549118.1"/>
    </source>
</evidence>
<accession>A0A926P4B2</accession>
<dbReference type="SUPFAM" id="SSF54913">
    <property type="entry name" value="GlnB-like"/>
    <property type="match status" value="1"/>
</dbReference>
<dbReference type="AlphaFoldDB" id="A0A926P4B2"/>
<dbReference type="InterPro" id="IPR015867">
    <property type="entry name" value="N-reg_PII/ATP_PRibTrfase_C"/>
</dbReference>
<protein>
    <submittedName>
        <fullName evidence="2">Divalent-cation tolerance protein CutA</fullName>
    </submittedName>
</protein>
<comment type="caution">
    <text evidence="2">The sequence shown here is derived from an EMBL/GenBank/DDBJ whole genome shotgun (WGS) entry which is preliminary data.</text>
</comment>
<dbReference type="EMBL" id="JABFCZ010000030">
    <property type="protein sequence ID" value="MBD1549118.1"/>
    <property type="molecule type" value="Genomic_DNA"/>
</dbReference>
<dbReference type="GO" id="GO:0010038">
    <property type="term" value="P:response to metal ion"/>
    <property type="evidence" value="ECO:0007669"/>
    <property type="project" value="InterPro"/>
</dbReference>
<dbReference type="Proteomes" id="UP000598467">
    <property type="component" value="Unassembled WGS sequence"/>
</dbReference>
<dbReference type="RefSeq" id="WP_190293803.1">
    <property type="nucleotide sequence ID" value="NZ_JABFCZ010000030.1"/>
</dbReference>